<accession>A0A0C4EW35</accession>
<feature type="compositionally biased region" description="Basic and acidic residues" evidence="1">
    <location>
        <begin position="38"/>
        <end position="52"/>
    </location>
</feature>
<reference evidence="2" key="1">
    <citation type="submission" date="2009-11" db="EMBL/GenBank/DDBJ databases">
        <authorList>
            <consortium name="The Broad Institute Genome Sequencing Platform"/>
            <person name="Ward D."/>
            <person name="Feldgarden M."/>
            <person name="Earl A."/>
            <person name="Young S.K."/>
            <person name="Zeng Q."/>
            <person name="Koehrsen M."/>
            <person name="Alvarado L."/>
            <person name="Berlin A."/>
            <person name="Bochicchio J."/>
            <person name="Borenstein D."/>
            <person name="Chapman S.B."/>
            <person name="Chen Z."/>
            <person name="Engels R."/>
            <person name="Freedman E."/>
            <person name="Gellesch M."/>
            <person name="Goldberg J."/>
            <person name="Griggs A."/>
            <person name="Gujja S."/>
            <person name="Heilman E."/>
            <person name="Heiman D."/>
            <person name="Hepburn T."/>
            <person name="Howarth C."/>
            <person name="Jen D."/>
            <person name="Larson L."/>
            <person name="Lewis B."/>
            <person name="Mehta T."/>
            <person name="Park D."/>
            <person name="Pearson M."/>
            <person name="Roberts A."/>
            <person name="Saif S."/>
            <person name="Shea T."/>
            <person name="Shenoy N."/>
            <person name="Sisk P."/>
            <person name="Stolte C."/>
            <person name="Sykes S."/>
            <person name="Thomson T."/>
            <person name="Walk T."/>
            <person name="White J."/>
            <person name="Yandava C."/>
            <person name="Izard J."/>
            <person name="Baranova O.V."/>
            <person name="Blanton J.M."/>
            <person name="Tanner A.C."/>
            <person name="Dewhirst F.E."/>
            <person name="Haas B."/>
            <person name="Nusbaum C."/>
            <person name="Birren B."/>
        </authorList>
    </citation>
    <scope>NUCLEOTIDE SEQUENCE [LARGE SCALE GENOMIC DNA]</scope>
    <source>
        <strain evidence="2">1-1 BBBD Race 1</strain>
    </source>
</reference>
<protein>
    <submittedName>
        <fullName evidence="2 3">Uncharacterized protein</fullName>
    </submittedName>
</protein>
<dbReference type="AlphaFoldDB" id="A0A0C4EW35"/>
<evidence type="ECO:0000256" key="1">
    <source>
        <dbReference type="SAM" id="MobiDB-lite"/>
    </source>
</evidence>
<feature type="region of interest" description="Disordered" evidence="1">
    <location>
        <begin position="137"/>
        <end position="167"/>
    </location>
</feature>
<reference evidence="2" key="2">
    <citation type="submission" date="2016-05" db="EMBL/GenBank/DDBJ databases">
        <title>Comparative analysis highlights variable genome content of wheat rusts and divergence of the mating loci.</title>
        <authorList>
            <person name="Cuomo C.A."/>
            <person name="Bakkeren G."/>
            <person name="Szabo L."/>
            <person name="Khalil H."/>
            <person name="Joly D."/>
            <person name="Goldberg J."/>
            <person name="Young S."/>
            <person name="Zeng Q."/>
            <person name="Fellers J."/>
        </authorList>
    </citation>
    <scope>NUCLEOTIDE SEQUENCE [LARGE SCALE GENOMIC DNA]</scope>
    <source>
        <strain evidence="2">1-1 BBBD Race 1</strain>
    </source>
</reference>
<feature type="region of interest" description="Disordered" evidence="1">
    <location>
        <begin position="1"/>
        <end position="124"/>
    </location>
</feature>
<organism evidence="2">
    <name type="scientific">Puccinia triticina (isolate 1-1 / race 1 (BBBD))</name>
    <name type="common">Brown leaf rust fungus</name>
    <dbReference type="NCBI Taxonomy" id="630390"/>
    <lineage>
        <taxon>Eukaryota</taxon>
        <taxon>Fungi</taxon>
        <taxon>Dikarya</taxon>
        <taxon>Basidiomycota</taxon>
        <taxon>Pucciniomycotina</taxon>
        <taxon>Pucciniomycetes</taxon>
        <taxon>Pucciniales</taxon>
        <taxon>Pucciniaceae</taxon>
        <taxon>Puccinia</taxon>
    </lineage>
</organism>
<evidence type="ECO:0000313" key="3">
    <source>
        <dbReference type="EnsemblFungi" id="PTTG_05025-t43_1-p1"/>
    </source>
</evidence>
<reference evidence="3" key="4">
    <citation type="submission" date="2025-05" db="UniProtKB">
        <authorList>
            <consortium name="EnsemblFungi"/>
        </authorList>
    </citation>
    <scope>IDENTIFICATION</scope>
    <source>
        <strain evidence="3">isolate 1-1 / race 1 (BBBD)</strain>
    </source>
</reference>
<feature type="compositionally biased region" description="Basic and acidic residues" evidence="1">
    <location>
        <begin position="76"/>
        <end position="86"/>
    </location>
</feature>
<dbReference type="EMBL" id="ADAS02000046">
    <property type="protein sequence ID" value="OAV93884.1"/>
    <property type="molecule type" value="Genomic_DNA"/>
</dbReference>
<name>A0A0C4EW35_PUCT1</name>
<feature type="compositionally biased region" description="Polar residues" evidence="1">
    <location>
        <begin position="62"/>
        <end position="71"/>
    </location>
</feature>
<dbReference type="OMA" id="HYPYLIG"/>
<keyword evidence="4" id="KW-1185">Reference proteome</keyword>
<dbReference type="EnsemblFungi" id="PTTG_05025-t43_1">
    <property type="protein sequence ID" value="PTTG_05025-t43_1-p1"/>
    <property type="gene ID" value="PTTG_05025"/>
</dbReference>
<evidence type="ECO:0000313" key="2">
    <source>
        <dbReference type="EMBL" id="OAV93884.1"/>
    </source>
</evidence>
<evidence type="ECO:0000313" key="4">
    <source>
        <dbReference type="Proteomes" id="UP000005240"/>
    </source>
</evidence>
<gene>
    <name evidence="2" type="ORF">PTTG_05025</name>
</gene>
<reference evidence="3 4" key="3">
    <citation type="journal article" date="2017" name="G3 (Bethesda)">
        <title>Comparative analysis highlights variable genome content of wheat rusts and divergence of the mating loci.</title>
        <authorList>
            <person name="Cuomo C.A."/>
            <person name="Bakkeren G."/>
            <person name="Khalil H.B."/>
            <person name="Panwar V."/>
            <person name="Joly D."/>
            <person name="Linning R."/>
            <person name="Sakthikumar S."/>
            <person name="Song X."/>
            <person name="Adiconis X."/>
            <person name="Fan L."/>
            <person name="Goldberg J.M."/>
            <person name="Levin J.Z."/>
            <person name="Young S."/>
            <person name="Zeng Q."/>
            <person name="Anikster Y."/>
            <person name="Bruce M."/>
            <person name="Wang M."/>
            <person name="Yin C."/>
            <person name="McCallum B."/>
            <person name="Szabo L.J."/>
            <person name="Hulbert S."/>
            <person name="Chen X."/>
            <person name="Fellers J.P."/>
        </authorList>
    </citation>
    <scope>NUCLEOTIDE SEQUENCE</scope>
    <source>
        <strain evidence="4">Isolate 1-1 / race 1 (BBBD)</strain>
        <strain evidence="3">isolate 1-1 / race 1 (BBBD)</strain>
    </source>
</reference>
<proteinExistence type="predicted"/>
<sequence>MTNNTRSHRPELRGPLPPPTRPRGGKGAPRAGQEPPGDADRSQGLDPRDPRSHPGSGREVSSDQGRSTSYQGRPASDQRDRQSDGRRRARGHYPYLIGSYPETPFDSRNQGALGGRSDKTPGKRARFHLEIILSNREQRPDSRAASVAHYRSRLSESASEAFEERRN</sequence>
<dbReference type="VEuPathDB" id="FungiDB:PTTG_05025"/>
<dbReference type="Proteomes" id="UP000005240">
    <property type="component" value="Unassembled WGS sequence"/>
</dbReference>